<dbReference type="EMBL" id="CAJOBC010000802">
    <property type="protein sequence ID" value="CAF3627491.1"/>
    <property type="molecule type" value="Genomic_DNA"/>
</dbReference>
<dbReference type="EMBL" id="CAJNOQ010000802">
    <property type="protein sequence ID" value="CAF0840157.1"/>
    <property type="molecule type" value="Genomic_DNA"/>
</dbReference>
<protein>
    <submittedName>
        <fullName evidence="1">Uncharacterized protein</fullName>
    </submittedName>
</protein>
<name>A0A813V9I0_9BILA</name>
<accession>A0A813V9I0</accession>
<dbReference type="Proteomes" id="UP000681722">
    <property type="component" value="Unassembled WGS sequence"/>
</dbReference>
<sequence>MLSKPDENRRLTTVISAEIIATQQKNRRLTSQLTGKTVGTGRRNRAFFWIIVGKAVYKRVTLVNDVTTAVKMVIFIVSLLYDSHTSLVVDSIKYVLLLISFIKIHFSCDIYLFNKCPFPPYHVTVDVEFFCHEAKKHVDCVNRRLRDCKIVQEYGPALDTLKATLKVDLTRASAHGCHGLYDQIQIPRMQRRRRTTTRKIRRLTVGSIPYRKSIEYRCKHDTIDEGCGQWNSTMDQVVNWYHCQHAVRFDKCIEPLKIICQNTIANLTARVQLILKRCQKAAAAAKRNRSLTIFNYNKNNIIISTLFVSLFVLIK</sequence>
<comment type="caution">
    <text evidence="1">The sequence shown here is derived from an EMBL/GenBank/DDBJ whole genome shotgun (WGS) entry which is preliminary data.</text>
</comment>
<dbReference type="OrthoDB" id="10000571at2759"/>
<evidence type="ECO:0000313" key="1">
    <source>
        <dbReference type="EMBL" id="CAF0840157.1"/>
    </source>
</evidence>
<gene>
    <name evidence="1" type="ORF">GPM918_LOCUS5521</name>
    <name evidence="2" type="ORF">SRO942_LOCUS5521</name>
</gene>
<evidence type="ECO:0000313" key="3">
    <source>
        <dbReference type="Proteomes" id="UP000663829"/>
    </source>
</evidence>
<evidence type="ECO:0000313" key="2">
    <source>
        <dbReference type="EMBL" id="CAF3627491.1"/>
    </source>
</evidence>
<dbReference type="Proteomes" id="UP000663829">
    <property type="component" value="Unassembled WGS sequence"/>
</dbReference>
<keyword evidence="3" id="KW-1185">Reference proteome</keyword>
<reference evidence="1" key="1">
    <citation type="submission" date="2021-02" db="EMBL/GenBank/DDBJ databases">
        <authorList>
            <person name="Nowell W R."/>
        </authorList>
    </citation>
    <scope>NUCLEOTIDE SEQUENCE</scope>
</reference>
<proteinExistence type="predicted"/>
<dbReference type="AlphaFoldDB" id="A0A813V9I0"/>
<organism evidence="1 3">
    <name type="scientific">Didymodactylos carnosus</name>
    <dbReference type="NCBI Taxonomy" id="1234261"/>
    <lineage>
        <taxon>Eukaryota</taxon>
        <taxon>Metazoa</taxon>
        <taxon>Spiralia</taxon>
        <taxon>Gnathifera</taxon>
        <taxon>Rotifera</taxon>
        <taxon>Eurotatoria</taxon>
        <taxon>Bdelloidea</taxon>
        <taxon>Philodinida</taxon>
        <taxon>Philodinidae</taxon>
        <taxon>Didymodactylos</taxon>
    </lineage>
</organism>